<keyword evidence="3" id="KW-0158">Chromosome</keyword>
<comment type="caution">
    <text evidence="10">The sequence shown here is derived from an EMBL/GenBank/DDBJ whole genome shotgun (WGS) entry which is preliminary data.</text>
</comment>
<evidence type="ECO:0000256" key="6">
    <source>
        <dbReference type="ARBA" id="ARBA00023067"/>
    </source>
</evidence>
<dbReference type="PANTHER" id="PTHR14418">
    <property type="entry name" value="CONDENSIN COMPLEX SUBUNIT 3-RELATED"/>
    <property type="match status" value="1"/>
</dbReference>
<dbReference type="Proteomes" id="UP000310685">
    <property type="component" value="Unassembled WGS sequence"/>
</dbReference>
<evidence type="ECO:0000256" key="3">
    <source>
        <dbReference type="ARBA" id="ARBA00022454"/>
    </source>
</evidence>
<organism evidence="10 11">
    <name type="scientific">Wallemia mellicola</name>
    <dbReference type="NCBI Taxonomy" id="1708541"/>
    <lineage>
        <taxon>Eukaryota</taxon>
        <taxon>Fungi</taxon>
        <taxon>Dikarya</taxon>
        <taxon>Basidiomycota</taxon>
        <taxon>Wallemiomycotina</taxon>
        <taxon>Wallemiomycetes</taxon>
        <taxon>Wallemiales</taxon>
        <taxon>Wallemiaceae</taxon>
        <taxon>Wallemia</taxon>
    </lineage>
</organism>
<comment type="subcellular location">
    <subcellularLocation>
        <location evidence="1">Chromosome</location>
    </subcellularLocation>
</comment>
<accession>A0A4T0MAQ5</accession>
<name>A0A4T0MAQ5_9BASI</name>
<evidence type="ECO:0000259" key="9">
    <source>
        <dbReference type="Pfam" id="PF12719"/>
    </source>
</evidence>
<dbReference type="InterPro" id="IPR011989">
    <property type="entry name" value="ARM-like"/>
</dbReference>
<dbReference type="GO" id="GO:0007076">
    <property type="term" value="P:mitotic chromosome condensation"/>
    <property type="evidence" value="ECO:0007669"/>
    <property type="project" value="InterPro"/>
</dbReference>
<protein>
    <recommendedName>
        <fullName evidence="9">Nuclear condensin complex subunit 3 C-terminal domain-containing protein</fullName>
    </recommendedName>
</protein>
<keyword evidence="7" id="KW-0131">Cell cycle</keyword>
<dbReference type="PANTHER" id="PTHR14418:SF5">
    <property type="entry name" value="CONDENSIN COMPLEX SUBUNIT 3"/>
    <property type="match status" value="1"/>
</dbReference>
<evidence type="ECO:0000313" key="10">
    <source>
        <dbReference type="EMBL" id="TIB80044.1"/>
    </source>
</evidence>
<dbReference type="EMBL" id="SPRC01000019">
    <property type="protein sequence ID" value="TIB80044.1"/>
    <property type="molecule type" value="Genomic_DNA"/>
</dbReference>
<gene>
    <name evidence="10" type="ORF">E3Q22_02171</name>
</gene>
<keyword evidence="6" id="KW-0226">DNA condensation</keyword>
<comment type="similarity">
    <text evidence="2">Belongs to the CND3 (condensin subunit 3) family.</text>
</comment>
<dbReference type="GO" id="GO:0000793">
    <property type="term" value="C:condensed chromosome"/>
    <property type="evidence" value="ECO:0007669"/>
    <property type="project" value="TreeGrafter"/>
</dbReference>
<dbReference type="InterPro" id="IPR025977">
    <property type="entry name" value="Cnd3_C"/>
</dbReference>
<feature type="domain" description="Nuclear condensin complex subunit 3 C-terminal" evidence="9">
    <location>
        <begin position="514"/>
        <end position="783"/>
    </location>
</feature>
<evidence type="ECO:0000256" key="7">
    <source>
        <dbReference type="ARBA" id="ARBA00023306"/>
    </source>
</evidence>
<dbReference type="InterPro" id="IPR016024">
    <property type="entry name" value="ARM-type_fold"/>
</dbReference>
<dbReference type="Pfam" id="PF12719">
    <property type="entry name" value="Cnd3"/>
    <property type="match status" value="1"/>
</dbReference>
<dbReference type="Gene3D" id="1.25.10.10">
    <property type="entry name" value="Leucine-rich Repeat Variant"/>
    <property type="match status" value="1"/>
</dbReference>
<feature type="compositionally biased region" description="Acidic residues" evidence="8">
    <location>
        <begin position="963"/>
        <end position="981"/>
    </location>
</feature>
<evidence type="ECO:0000256" key="1">
    <source>
        <dbReference type="ARBA" id="ARBA00004286"/>
    </source>
</evidence>
<reference evidence="10 11" key="1">
    <citation type="submission" date="2019-03" db="EMBL/GenBank/DDBJ databases">
        <title>Sequencing 25 genomes of Wallemia mellicola.</title>
        <authorList>
            <person name="Gostincar C."/>
        </authorList>
    </citation>
    <scope>NUCLEOTIDE SEQUENCE [LARGE SCALE GENOMIC DNA]</scope>
    <source>
        <strain evidence="10 11">EXF-6152</strain>
    </source>
</reference>
<sequence>MSLETLIDAFTQSQKTLSNHNKNHINLRKYHKQILESEDEKAYTTFVKAFIGSITRTFEYPKSKAYADRVIAFATTYLSYSNAKDTEEAGQELEESPAMMLTSDILRHILKGFNAKDKYVRFRCVQVSNLIISVLGAMDEDLFDALLDATLERMNDKETNIRQQATLALCKLQASDDDRGSIAKSLKAAITTDPTAAVRKTAVMNVFPTQDTVPALLTRARDVDPATRKAVFEGSKLSEALKDVRSIRLSPRENLIRTGLGDRDPTVMKACVNLLSAWIDRADKNIQVFLEYFDVIDSKVAEDALLSIFNSRLDIFHSVQFDDAMWTKLTPEQALLARVYVDHCVATEDYQKLENLPVVTAMAFHIQHAYNQVVTLAQNYDDSDEYTDNMVNSNYILGELLKLAINLDYGDEIGRRKIFGLVRDFLSSPSLPEPLIPIALDILYKLSSSERDFLLLTVELISELRDLRVPEEEEDDDIGDGGSTVMMTPAKPKQTAAKVLSEAEIAHNAELDLRSLAVVIGMLERVNTTLVENSALGGILPDLVIPSVKSKEAMIRERGLHALGLICLLADTLAIGSFQMFMNQAETAPEPLNIQSLKVVIDLLMTHDVSHFAEKGGLGLEYICHFLLRSLDGHSPEYQAVSCEGVSKLMLSGMINDASLLRGLLYVYFSPEVADNQPLRQCLSYFFPVFAFSSKRNQARLAEIALIAISDHWDRDSDEQSAVTVSQVATLLSEWTDPLNLVNPDNDELLQSRLALDTLKELFKVDIKEDRKVLVQFLQKLNISANTPIKEIWLMIKLVDELQNEKPLADALSRNALVRFNTGLYKKFKELSEVDGENLDYQESLDDVYKDVGINQDEDATPVKKIPKTAPTPRAASKYGDRYAVGYKKQEKQPTKRKVSNNGNNSSRIKQKKKEYSSSEEEAAPSDVDSDSTEGNKGSPIAKPKLSRQQPLRRKRSSREIAISEEDEAADDSEDEVASVL</sequence>
<dbReference type="InterPro" id="IPR027165">
    <property type="entry name" value="CND3"/>
</dbReference>
<feature type="compositionally biased region" description="Acidic residues" evidence="8">
    <location>
        <begin position="918"/>
        <end position="932"/>
    </location>
</feature>
<proteinExistence type="inferred from homology"/>
<evidence type="ECO:0000256" key="4">
    <source>
        <dbReference type="ARBA" id="ARBA00022618"/>
    </source>
</evidence>
<evidence type="ECO:0000256" key="5">
    <source>
        <dbReference type="ARBA" id="ARBA00022776"/>
    </source>
</evidence>
<evidence type="ECO:0000256" key="2">
    <source>
        <dbReference type="ARBA" id="ARBA00006533"/>
    </source>
</evidence>
<evidence type="ECO:0000313" key="11">
    <source>
        <dbReference type="Proteomes" id="UP000310685"/>
    </source>
</evidence>
<dbReference type="GO" id="GO:0000796">
    <property type="term" value="C:condensin complex"/>
    <property type="evidence" value="ECO:0007669"/>
    <property type="project" value="InterPro"/>
</dbReference>
<dbReference type="OMA" id="FRATQIT"/>
<keyword evidence="4" id="KW-0132">Cell division</keyword>
<feature type="region of interest" description="Disordered" evidence="8">
    <location>
        <begin position="859"/>
        <end position="981"/>
    </location>
</feature>
<keyword evidence="5" id="KW-0498">Mitosis</keyword>
<evidence type="ECO:0000256" key="8">
    <source>
        <dbReference type="SAM" id="MobiDB-lite"/>
    </source>
</evidence>
<dbReference type="SUPFAM" id="SSF48371">
    <property type="entry name" value="ARM repeat"/>
    <property type="match status" value="1"/>
</dbReference>
<dbReference type="GO" id="GO:0051301">
    <property type="term" value="P:cell division"/>
    <property type="evidence" value="ECO:0007669"/>
    <property type="project" value="UniProtKB-KW"/>
</dbReference>
<dbReference type="AlphaFoldDB" id="A0A4T0MAQ5"/>